<gene>
    <name evidence="4" type="ORF">K450DRAFT_245278</name>
</gene>
<name>A0AAD5E7W7_UMBRA</name>
<dbReference type="SUPFAM" id="SSF52833">
    <property type="entry name" value="Thioredoxin-like"/>
    <property type="match status" value="1"/>
</dbReference>
<feature type="compositionally biased region" description="Basic and acidic residues" evidence="2">
    <location>
        <begin position="15"/>
        <end position="27"/>
    </location>
</feature>
<proteinExistence type="inferred from homology"/>
<evidence type="ECO:0000256" key="2">
    <source>
        <dbReference type="SAM" id="MobiDB-lite"/>
    </source>
</evidence>
<reference evidence="4" key="2">
    <citation type="journal article" date="2022" name="Proc. Natl. Acad. Sci. U.S.A.">
        <title>Diploid-dominant life cycles characterize the early evolution of Fungi.</title>
        <authorList>
            <person name="Amses K.R."/>
            <person name="Simmons D.R."/>
            <person name="Longcore J.E."/>
            <person name="Mondo S.J."/>
            <person name="Seto K."/>
            <person name="Jeronimo G.H."/>
            <person name="Bonds A.E."/>
            <person name="Quandt C.A."/>
            <person name="Davis W.J."/>
            <person name="Chang Y."/>
            <person name="Federici B.A."/>
            <person name="Kuo A."/>
            <person name="LaButti K."/>
            <person name="Pangilinan J."/>
            <person name="Andreopoulos W."/>
            <person name="Tritt A."/>
            <person name="Riley R."/>
            <person name="Hundley H."/>
            <person name="Johnson J."/>
            <person name="Lipzen A."/>
            <person name="Barry K."/>
            <person name="Lang B.F."/>
            <person name="Cuomo C.A."/>
            <person name="Buchler N.E."/>
            <person name="Grigoriev I.V."/>
            <person name="Spatafora J.W."/>
            <person name="Stajich J.E."/>
            <person name="James T.Y."/>
        </authorList>
    </citation>
    <scope>NUCLEOTIDE SEQUENCE</scope>
    <source>
        <strain evidence="4">AG</strain>
    </source>
</reference>
<dbReference type="Gene3D" id="1.10.168.10">
    <property type="entry name" value="Phosducin, domain 2"/>
    <property type="match status" value="1"/>
</dbReference>
<dbReference type="EMBL" id="MU620926">
    <property type="protein sequence ID" value="KAI8578738.1"/>
    <property type="molecule type" value="Genomic_DNA"/>
</dbReference>
<comment type="caution">
    <text evidence="4">The sequence shown here is derived from an EMBL/GenBank/DDBJ whole genome shotgun (WGS) entry which is preliminary data.</text>
</comment>
<dbReference type="InterPro" id="IPR024253">
    <property type="entry name" value="Phosducin_thioredoxin-like_dom"/>
</dbReference>
<sequence length="281" mass="32346">MSDEQLLQRLQNQALEDRQEPERRDSIESQDSDVDNEEHSQQPIRTEGRQTGPKGVLADYAYHKQLKSEADQARLRAYHKRMVNQAITTTSYGQDQQELVLEHINSDEDDIDNEDENAIQAYRQQRLKEFARISNPAVRRQQKVFGQVDDIDANEYATIIDNEWKSVPIVIHLYDESIPHCRQVDDIFADLARKYAMARFVRVSAHDLEFDLVGSSAILGYRGGLLVTNLVRLVDYVNSRFEVETVEDVLLKYNAVTEDDIYDAPPATTRQNASDDEDDDI</sequence>
<reference evidence="4" key="1">
    <citation type="submission" date="2021-06" db="EMBL/GenBank/DDBJ databases">
        <authorList>
            <consortium name="DOE Joint Genome Institute"/>
            <person name="Mondo S.J."/>
            <person name="Amses K.R."/>
            <person name="Simmons D.R."/>
            <person name="Longcore J.E."/>
            <person name="Seto K."/>
            <person name="Alves G.H."/>
            <person name="Bonds A.E."/>
            <person name="Quandt C.A."/>
            <person name="Davis W.J."/>
            <person name="Chang Y."/>
            <person name="Letcher P.M."/>
            <person name="Powell M.J."/>
            <person name="Kuo A."/>
            <person name="Labutti K."/>
            <person name="Pangilinan J."/>
            <person name="Andreopoulos W."/>
            <person name="Tritt A."/>
            <person name="Riley R."/>
            <person name="Hundley H."/>
            <person name="Johnson J."/>
            <person name="Lipzen A."/>
            <person name="Barry K."/>
            <person name="Berbee M.L."/>
            <person name="Buchler N.E."/>
            <person name="Grigoriev I.V."/>
            <person name="Spatafora J.W."/>
            <person name="Stajich J.E."/>
            <person name="James T.Y."/>
        </authorList>
    </citation>
    <scope>NUCLEOTIDE SEQUENCE</scope>
    <source>
        <strain evidence="4">AG</strain>
    </source>
</reference>
<comment type="similarity">
    <text evidence="1">Belongs to the phosducin family.</text>
</comment>
<dbReference type="InterPro" id="IPR036249">
    <property type="entry name" value="Thioredoxin-like_sf"/>
</dbReference>
<dbReference type="PANTHER" id="PTHR46052">
    <property type="entry name" value="PHOSDUCIN-LIKE PROTEIN"/>
    <property type="match status" value="1"/>
</dbReference>
<accession>A0AAD5E7W7</accession>
<evidence type="ECO:0000256" key="1">
    <source>
        <dbReference type="ARBA" id="ARBA00009686"/>
    </source>
</evidence>
<dbReference type="RefSeq" id="XP_051443742.1">
    <property type="nucleotide sequence ID" value="XM_051589722.1"/>
</dbReference>
<dbReference type="Proteomes" id="UP001206595">
    <property type="component" value="Unassembled WGS sequence"/>
</dbReference>
<keyword evidence="5" id="KW-1185">Reference proteome</keyword>
<dbReference type="InterPro" id="IPR051499">
    <property type="entry name" value="Phosducin-like_reg"/>
</dbReference>
<evidence type="ECO:0000313" key="5">
    <source>
        <dbReference type="Proteomes" id="UP001206595"/>
    </source>
</evidence>
<dbReference type="PANTHER" id="PTHR46052:SF1">
    <property type="entry name" value="PHOSDUCIN-LIKE PROTEIN"/>
    <property type="match status" value="1"/>
</dbReference>
<feature type="domain" description="Phosducin" evidence="3">
    <location>
        <begin position="47"/>
        <end position="265"/>
    </location>
</feature>
<feature type="region of interest" description="Disordered" evidence="2">
    <location>
        <begin position="1"/>
        <end position="55"/>
    </location>
</feature>
<protein>
    <recommendedName>
        <fullName evidence="3">Phosducin domain-containing protein</fullName>
    </recommendedName>
</protein>
<dbReference type="AlphaFoldDB" id="A0AAD5E7W7"/>
<dbReference type="Gene3D" id="3.40.30.10">
    <property type="entry name" value="Glutaredoxin"/>
    <property type="match status" value="1"/>
</dbReference>
<dbReference type="Pfam" id="PF02114">
    <property type="entry name" value="Phosducin"/>
    <property type="match status" value="1"/>
</dbReference>
<dbReference type="InterPro" id="IPR023196">
    <property type="entry name" value="Phosducin_N_dom_sf"/>
</dbReference>
<dbReference type="GeneID" id="75915067"/>
<organism evidence="4 5">
    <name type="scientific">Umbelopsis ramanniana AG</name>
    <dbReference type="NCBI Taxonomy" id="1314678"/>
    <lineage>
        <taxon>Eukaryota</taxon>
        <taxon>Fungi</taxon>
        <taxon>Fungi incertae sedis</taxon>
        <taxon>Mucoromycota</taxon>
        <taxon>Mucoromycotina</taxon>
        <taxon>Umbelopsidomycetes</taxon>
        <taxon>Umbelopsidales</taxon>
        <taxon>Umbelopsidaceae</taxon>
        <taxon>Umbelopsis</taxon>
    </lineage>
</organism>
<evidence type="ECO:0000313" key="4">
    <source>
        <dbReference type="EMBL" id="KAI8578738.1"/>
    </source>
</evidence>
<evidence type="ECO:0000259" key="3">
    <source>
        <dbReference type="Pfam" id="PF02114"/>
    </source>
</evidence>